<dbReference type="Gene3D" id="3.60.21.10">
    <property type="match status" value="1"/>
</dbReference>
<name>A0A1Y6D0K5_9GAMM</name>
<dbReference type="PANTHER" id="PTHR12905">
    <property type="entry name" value="METALLOPHOSPHOESTERASE"/>
    <property type="match status" value="1"/>
</dbReference>
<gene>
    <name evidence="2" type="ORF">SAMN02949497_3868</name>
</gene>
<dbReference type="GO" id="GO:0016787">
    <property type="term" value="F:hydrolase activity"/>
    <property type="evidence" value="ECO:0007669"/>
    <property type="project" value="InterPro"/>
</dbReference>
<dbReference type="STRING" id="1760988.SAMN02949497_3868"/>
<dbReference type="CDD" id="cd00838">
    <property type="entry name" value="MPP_superfamily"/>
    <property type="match status" value="1"/>
</dbReference>
<dbReference type="AlphaFoldDB" id="A0A1Y6D0K5"/>
<accession>A0A1Y6D0K5</accession>
<evidence type="ECO:0000259" key="1">
    <source>
        <dbReference type="Pfam" id="PF00149"/>
    </source>
</evidence>
<dbReference type="EMBL" id="FXAM01000001">
    <property type="protein sequence ID" value="SMF96468.1"/>
    <property type="molecule type" value="Genomic_DNA"/>
</dbReference>
<keyword evidence="3" id="KW-1185">Reference proteome</keyword>
<evidence type="ECO:0000313" key="3">
    <source>
        <dbReference type="Proteomes" id="UP000192923"/>
    </source>
</evidence>
<dbReference type="Proteomes" id="UP000192923">
    <property type="component" value="Unassembled WGS sequence"/>
</dbReference>
<feature type="domain" description="Calcineurin-like phosphoesterase" evidence="1">
    <location>
        <begin position="1"/>
        <end position="184"/>
    </location>
</feature>
<dbReference type="SUPFAM" id="SSF56300">
    <property type="entry name" value="Metallo-dependent phosphatases"/>
    <property type="match status" value="1"/>
</dbReference>
<dbReference type="Pfam" id="PF00149">
    <property type="entry name" value="Metallophos"/>
    <property type="match status" value="1"/>
</dbReference>
<organism evidence="2 3">
    <name type="scientific">Methylomagnum ishizawai</name>
    <dbReference type="NCBI Taxonomy" id="1760988"/>
    <lineage>
        <taxon>Bacteria</taxon>
        <taxon>Pseudomonadati</taxon>
        <taxon>Pseudomonadota</taxon>
        <taxon>Gammaproteobacteria</taxon>
        <taxon>Methylococcales</taxon>
        <taxon>Methylococcaceae</taxon>
        <taxon>Methylomagnum</taxon>
    </lineage>
</organism>
<dbReference type="OrthoDB" id="332939at2"/>
<reference evidence="2 3" key="1">
    <citation type="submission" date="2016-12" db="EMBL/GenBank/DDBJ databases">
        <authorList>
            <person name="Song W.-J."/>
            <person name="Kurnit D.M."/>
        </authorList>
    </citation>
    <scope>NUCLEOTIDE SEQUENCE [LARGE SCALE GENOMIC DNA]</scope>
    <source>
        <strain evidence="2 3">175</strain>
    </source>
</reference>
<sequence>MKCLLVSDLHYTLKQFDWVLQQAPAYDVVVIAGDHLDIASVVDLQAQITVILSYLKRMCAKTRVVVCSGNHDLDARDFHDEKYARWILRTRQFGIPTDEDSLELEDILFTICPWWDGPKRCARVGEQIERDSRKTKAQWIWIYHAPPDASPTSWSGRRYGGDAQLVEWIARFAPSMVLVGHVHQSPFQQGGSWVDRIGATWVFNPGRQLGPVPAHIILDTQARRALWASCEVVEEIALDAMAPLRPSPVREAPAWLDKRYCG</sequence>
<evidence type="ECO:0000313" key="2">
    <source>
        <dbReference type="EMBL" id="SMF96468.1"/>
    </source>
</evidence>
<dbReference type="PANTHER" id="PTHR12905:SF0">
    <property type="entry name" value="CALCINEURIN-LIKE PHOSPHOESTERASE DOMAIN-CONTAINING PROTEIN"/>
    <property type="match status" value="1"/>
</dbReference>
<proteinExistence type="predicted"/>
<dbReference type="InterPro" id="IPR004843">
    <property type="entry name" value="Calcineurin-like_PHP"/>
</dbReference>
<dbReference type="RefSeq" id="WP_085215353.1">
    <property type="nucleotide sequence ID" value="NZ_FXAM01000001.1"/>
</dbReference>
<dbReference type="InterPro" id="IPR029052">
    <property type="entry name" value="Metallo-depent_PP-like"/>
</dbReference>
<dbReference type="InterPro" id="IPR051693">
    <property type="entry name" value="UPF0046_metallophosphoest"/>
</dbReference>
<protein>
    <submittedName>
        <fullName evidence="2">Predicted phosphoesterase</fullName>
    </submittedName>
</protein>